<keyword evidence="3" id="KW-1185">Reference proteome</keyword>
<reference evidence="2 3" key="1">
    <citation type="submission" date="2024-08" db="EMBL/GenBank/DDBJ databases">
        <authorList>
            <person name="Cucini C."/>
            <person name="Frati F."/>
        </authorList>
    </citation>
    <scope>NUCLEOTIDE SEQUENCE [LARGE SCALE GENOMIC DNA]</scope>
</reference>
<protein>
    <submittedName>
        <fullName evidence="2">Uncharacterized protein</fullName>
    </submittedName>
</protein>
<evidence type="ECO:0000313" key="3">
    <source>
        <dbReference type="Proteomes" id="UP001642540"/>
    </source>
</evidence>
<sequence>MRRRETLSFLPPTSLLESAKESPANKNEKTATFQEPSPPAAPAPNVVKSPPKAPPNPIPALTAKTVMLEERTSHTPLLLFDPSMASHTPGAPSTYPNSIPAFTATTVTIEKLTPALQESPSPDYSNSPSPSPSPPRIRSSPMGVDMESLESFRLKSPKNVQKPLPFYFNESAKNGGPGPNGLGPKIPHNGGMDDKKVRMSAYPSAYNRPAREKFEFIGKGSEGHPEASHTAALNGAKAEVILHRGA</sequence>
<name>A0ABP1PX32_9HEXA</name>
<feature type="region of interest" description="Disordered" evidence="1">
    <location>
        <begin position="116"/>
        <end position="142"/>
    </location>
</feature>
<accession>A0ABP1PX32</accession>
<evidence type="ECO:0000256" key="1">
    <source>
        <dbReference type="SAM" id="MobiDB-lite"/>
    </source>
</evidence>
<feature type="compositionally biased region" description="Low complexity" evidence="1">
    <location>
        <begin position="119"/>
        <end position="128"/>
    </location>
</feature>
<feature type="region of interest" description="Disordered" evidence="1">
    <location>
        <begin position="166"/>
        <end position="196"/>
    </location>
</feature>
<organism evidence="2 3">
    <name type="scientific">Orchesella dallaii</name>
    <dbReference type="NCBI Taxonomy" id="48710"/>
    <lineage>
        <taxon>Eukaryota</taxon>
        <taxon>Metazoa</taxon>
        <taxon>Ecdysozoa</taxon>
        <taxon>Arthropoda</taxon>
        <taxon>Hexapoda</taxon>
        <taxon>Collembola</taxon>
        <taxon>Entomobryomorpha</taxon>
        <taxon>Entomobryoidea</taxon>
        <taxon>Orchesellidae</taxon>
        <taxon>Orchesellinae</taxon>
        <taxon>Orchesella</taxon>
    </lineage>
</organism>
<gene>
    <name evidence="2" type="ORF">ODALV1_LOCUS4159</name>
</gene>
<feature type="region of interest" description="Disordered" evidence="1">
    <location>
        <begin position="1"/>
        <end position="62"/>
    </location>
</feature>
<comment type="caution">
    <text evidence="2">The sequence shown here is derived from an EMBL/GenBank/DDBJ whole genome shotgun (WGS) entry which is preliminary data.</text>
</comment>
<evidence type="ECO:0000313" key="2">
    <source>
        <dbReference type="EMBL" id="CAL8078666.1"/>
    </source>
</evidence>
<proteinExistence type="predicted"/>
<dbReference type="Proteomes" id="UP001642540">
    <property type="component" value="Unassembled WGS sequence"/>
</dbReference>
<dbReference type="EMBL" id="CAXLJM020000013">
    <property type="protein sequence ID" value="CAL8078666.1"/>
    <property type="molecule type" value="Genomic_DNA"/>
</dbReference>